<reference evidence="1 2" key="1">
    <citation type="submission" date="2018-07" db="EMBL/GenBank/DDBJ databases">
        <title>Oceanihabitans testaceum sp. nov., isolated from marine sediment.</title>
        <authorList>
            <person name="Li C.-M."/>
        </authorList>
    </citation>
    <scope>NUCLEOTIDE SEQUENCE [LARGE SCALE GENOMIC DNA]</scope>
    <source>
        <strain evidence="1 2">S9-10</strain>
    </source>
</reference>
<proteinExistence type="predicted"/>
<dbReference type="RefSeq" id="WP_072348100.1">
    <property type="nucleotide sequence ID" value="NZ_JAWVXR010000001.1"/>
</dbReference>
<gene>
    <name evidence="1" type="ORF">DU428_02095</name>
</gene>
<evidence type="ECO:0000313" key="1">
    <source>
        <dbReference type="EMBL" id="RCU58194.1"/>
    </source>
</evidence>
<accession>A0A368P7W5</accession>
<protein>
    <submittedName>
        <fullName evidence="1">Uncharacterized protein</fullName>
    </submittedName>
</protein>
<dbReference type="OrthoDB" id="1151160at2"/>
<organism evidence="1 2">
    <name type="scientific">Oceanihabitans sediminis</name>
    <dbReference type="NCBI Taxonomy" id="1812012"/>
    <lineage>
        <taxon>Bacteria</taxon>
        <taxon>Pseudomonadati</taxon>
        <taxon>Bacteroidota</taxon>
        <taxon>Flavobacteriia</taxon>
        <taxon>Flavobacteriales</taxon>
        <taxon>Flavobacteriaceae</taxon>
        <taxon>Oceanihabitans</taxon>
    </lineage>
</organism>
<dbReference type="EMBL" id="QPIG01000001">
    <property type="protein sequence ID" value="RCU58194.1"/>
    <property type="molecule type" value="Genomic_DNA"/>
</dbReference>
<dbReference type="AlphaFoldDB" id="A0A368P7W5"/>
<keyword evidence="2" id="KW-1185">Reference proteome</keyword>
<sequence length="201" mass="23525">MKNQLSIILILFCTTFMVAQKGKIQEGDWKNLKGITKYNLVFDYSNLEIPKYDNEEEFLKDKMKKREDKEAGAGERFKESWFADRENRYEPKFIESFNKRWKENEIVVDRDFDEAEHTIKIHTTFLYAGYNVGVMRQNSKVDAILTVYKNDAPDKVLFEIKYTKAEGKGAFGNDFDSGYRISEAYAKLAKTFAANLKKKTK</sequence>
<comment type="caution">
    <text evidence="1">The sequence shown here is derived from an EMBL/GenBank/DDBJ whole genome shotgun (WGS) entry which is preliminary data.</text>
</comment>
<evidence type="ECO:0000313" key="2">
    <source>
        <dbReference type="Proteomes" id="UP000252249"/>
    </source>
</evidence>
<dbReference type="Proteomes" id="UP000252249">
    <property type="component" value="Unassembled WGS sequence"/>
</dbReference>
<name>A0A368P7W5_9FLAO</name>